<evidence type="ECO:0000313" key="3">
    <source>
        <dbReference type="Proteomes" id="UP000198500"/>
    </source>
</evidence>
<evidence type="ECO:0000256" key="1">
    <source>
        <dbReference type="SAM" id="MobiDB-lite"/>
    </source>
</evidence>
<protein>
    <submittedName>
        <fullName evidence="2">Uncharacterized protein</fullName>
    </submittedName>
</protein>
<dbReference type="EMBL" id="FNNI01000006">
    <property type="protein sequence ID" value="SDX59394.1"/>
    <property type="molecule type" value="Genomic_DNA"/>
</dbReference>
<feature type="region of interest" description="Disordered" evidence="1">
    <location>
        <begin position="279"/>
        <end position="313"/>
    </location>
</feature>
<sequence>MSLPWANADPGRFAVGNRAAESIQSLLTSRALPYLSEKSAKCRPGRWSTQRCLFSVPVQAIPPDMLYDELGRLLFDLGMSRVDAETCLAPLDSCAEETLQCPHYLHLGVEDDRCKVYWEVKKPDSLPGNERFVLYRAWKWRAGESVARSDYVLLPSAREARRAIDDELQAQPDSPLHDLIEQLQVSFALAQTPWPPLTVRIEEVQAGKATGRDSLNLHLHRAGLPLGTLAGPMFSLSREWKAAARDTLISWMAKHGNEILSNLSFGRDETGQPFVTCYHGTTRHHPRHTEHPRYSDRVPGSVERSRPRSASTT</sequence>
<dbReference type="OrthoDB" id="6154393at2"/>
<dbReference type="STRING" id="574349.SAMN05443545_106146"/>
<dbReference type="RefSeq" id="WP_092570264.1">
    <property type="nucleotide sequence ID" value="NZ_BMXH01000005.1"/>
</dbReference>
<keyword evidence="3" id="KW-1185">Reference proteome</keyword>
<dbReference type="AlphaFoldDB" id="A0A1H3D0T2"/>
<gene>
    <name evidence="2" type="ORF">SAMN05443545_106146</name>
</gene>
<dbReference type="Proteomes" id="UP000198500">
    <property type="component" value="Unassembled WGS sequence"/>
</dbReference>
<evidence type="ECO:0000313" key="2">
    <source>
        <dbReference type="EMBL" id="SDX59394.1"/>
    </source>
</evidence>
<proteinExistence type="predicted"/>
<accession>A0A1H3D0T2</accession>
<reference evidence="2 3" key="1">
    <citation type="submission" date="2016-10" db="EMBL/GenBank/DDBJ databases">
        <authorList>
            <person name="de Groot N.N."/>
        </authorList>
    </citation>
    <scope>NUCLEOTIDE SEQUENCE [LARGE SCALE GENOMIC DNA]</scope>
    <source>
        <strain evidence="2 3">DSM 19219</strain>
    </source>
</reference>
<name>A0A1H3D0T2_9GAMM</name>
<organism evidence="2 3">
    <name type="scientific">Aidingimonas halophila</name>
    <dbReference type="NCBI Taxonomy" id="574349"/>
    <lineage>
        <taxon>Bacteria</taxon>
        <taxon>Pseudomonadati</taxon>
        <taxon>Pseudomonadota</taxon>
        <taxon>Gammaproteobacteria</taxon>
        <taxon>Oceanospirillales</taxon>
        <taxon>Halomonadaceae</taxon>
        <taxon>Aidingimonas</taxon>
    </lineage>
</organism>